<keyword evidence="1" id="KW-0238">DNA-binding</keyword>
<dbReference type="InterPro" id="IPR036388">
    <property type="entry name" value="WH-like_DNA-bd_sf"/>
</dbReference>
<dbReference type="CDD" id="cd06170">
    <property type="entry name" value="LuxR_C_like"/>
    <property type="match status" value="1"/>
</dbReference>
<comment type="caution">
    <text evidence="3">The sequence shown here is derived from an EMBL/GenBank/DDBJ whole genome shotgun (WGS) entry which is preliminary data.</text>
</comment>
<evidence type="ECO:0000259" key="2">
    <source>
        <dbReference type="SMART" id="SM00421"/>
    </source>
</evidence>
<dbReference type="SUPFAM" id="SSF52540">
    <property type="entry name" value="P-loop containing nucleoside triphosphate hydrolases"/>
    <property type="match status" value="1"/>
</dbReference>
<reference evidence="4" key="1">
    <citation type="journal article" date="2019" name="Int. J. Syst. Evol. Microbiol.">
        <title>The Global Catalogue of Microorganisms (GCM) 10K type strain sequencing project: providing services to taxonomists for standard genome sequencing and annotation.</title>
        <authorList>
            <consortium name="The Broad Institute Genomics Platform"/>
            <consortium name="The Broad Institute Genome Sequencing Center for Infectious Disease"/>
            <person name="Wu L."/>
            <person name="Ma J."/>
        </authorList>
    </citation>
    <scope>NUCLEOTIDE SEQUENCE [LARGE SCALE GENOMIC DNA]</scope>
    <source>
        <strain evidence="4">CCUG 42722</strain>
    </source>
</reference>
<dbReference type="SMART" id="SM00421">
    <property type="entry name" value="HTH_LUXR"/>
    <property type="match status" value="1"/>
</dbReference>
<keyword evidence="4" id="KW-1185">Reference proteome</keyword>
<organism evidence="3 4">
    <name type="scientific">Promicromonospora alba</name>
    <dbReference type="NCBI Taxonomy" id="1616110"/>
    <lineage>
        <taxon>Bacteria</taxon>
        <taxon>Bacillati</taxon>
        <taxon>Actinomycetota</taxon>
        <taxon>Actinomycetes</taxon>
        <taxon>Micrococcales</taxon>
        <taxon>Promicromonosporaceae</taxon>
        <taxon>Promicromonospora</taxon>
    </lineage>
</organism>
<accession>A0ABV9HAV5</accession>
<evidence type="ECO:0000313" key="4">
    <source>
        <dbReference type="Proteomes" id="UP001596011"/>
    </source>
</evidence>
<dbReference type="InterPro" id="IPR000792">
    <property type="entry name" value="Tscrpt_reg_LuxR_C"/>
</dbReference>
<dbReference type="PANTHER" id="PTHR43214">
    <property type="entry name" value="TWO-COMPONENT RESPONSE REGULATOR"/>
    <property type="match status" value="1"/>
</dbReference>
<gene>
    <name evidence="3" type="ORF">ACFO6V_04075</name>
</gene>
<dbReference type="InterPro" id="IPR016032">
    <property type="entry name" value="Sig_transdc_resp-reg_C-effctor"/>
</dbReference>
<dbReference type="RefSeq" id="WP_377132501.1">
    <property type="nucleotide sequence ID" value="NZ_JBHSFI010000002.1"/>
</dbReference>
<proteinExistence type="predicted"/>
<protein>
    <submittedName>
        <fullName evidence="3">LuxR C-terminal-related transcriptional regulator</fullName>
    </submittedName>
</protein>
<name>A0ABV9HAV5_9MICO</name>
<dbReference type="SUPFAM" id="SSF46894">
    <property type="entry name" value="C-terminal effector domain of the bipartite response regulators"/>
    <property type="match status" value="1"/>
</dbReference>
<dbReference type="EMBL" id="JBHSFI010000002">
    <property type="protein sequence ID" value="MFC4627398.1"/>
    <property type="molecule type" value="Genomic_DNA"/>
</dbReference>
<dbReference type="InterPro" id="IPR039420">
    <property type="entry name" value="WalR-like"/>
</dbReference>
<feature type="domain" description="HTH luxR-type" evidence="2">
    <location>
        <begin position="701"/>
        <end position="758"/>
    </location>
</feature>
<sequence>MTGLDPTTLVVTGLSGTGKTVTVLAALDRAGVRDSVVRIVRACSPKPYAQRVAGGPRVDLSGLVMSTGQDHELDAAGLLDVVTADIAASPAADGVLFIDDLEVLSPRRSAWLQQLGDLAYERGWRVIAAARHVPGGVLPDDVEVLALGPLDESALRQVLDTALELPVAIDVASRLRWWSAGNPRLATELAEGLTAAQLRGDREWTAPEQVGPAGRRAYQVLLDGLDATETSTLAELWADPWDPVAPGVMPHTEDTSSSAYDLPPDRMRQLATTHPLLPRLCREQLRGSSRAGVPAGSPEAAGPAGMVEAILDGLHLEDLADLPAAGVTPRATAGVVGVALLTGTSWVHADTGARFLNMIDPAWTDHLWWRDPTDVPEAARSAGARVAAELIYLETTGRLDDPACFRADLDALALGPDPHWVGLCIRVRGHLLLGDAVGGRKLLEDPSAKLTGRTIAEVVARDLAAARLAMTEGRPAGVRAHLMHATELRPGIEHWLPVRGMHAAASAMLDGRVPASDLIPTGAWSTRALGEFALDLGAARLAVGHIMTAAELLTIGVERCAWPYRGRAQARADMVEAAVAAEGATGARALRLIDPPVTPEERVDGNAAAAHLRMQAILRGSDRDPVSADDWLPTSVLSVSPWHRMRSLVAYGRHCLARNDRRASARALREARSLASLAGAPGWCVSIDALLVADAPARVGWNRLNEEERGFVRLALQGWTNAQIAASVYVSVRTVANRLRQIYALLGVRDRRDLVVHAETDPPGWLKEHA</sequence>
<dbReference type="Gene3D" id="1.10.10.10">
    <property type="entry name" value="Winged helix-like DNA-binding domain superfamily/Winged helix DNA-binding domain"/>
    <property type="match status" value="1"/>
</dbReference>
<dbReference type="InterPro" id="IPR027417">
    <property type="entry name" value="P-loop_NTPase"/>
</dbReference>
<dbReference type="Proteomes" id="UP001596011">
    <property type="component" value="Unassembled WGS sequence"/>
</dbReference>
<dbReference type="Pfam" id="PF00196">
    <property type="entry name" value="GerE"/>
    <property type="match status" value="1"/>
</dbReference>
<evidence type="ECO:0000313" key="3">
    <source>
        <dbReference type="EMBL" id="MFC4627398.1"/>
    </source>
</evidence>
<evidence type="ECO:0000256" key="1">
    <source>
        <dbReference type="ARBA" id="ARBA00023125"/>
    </source>
</evidence>